<proteinExistence type="predicted"/>
<evidence type="ECO:0000313" key="1">
    <source>
        <dbReference type="EnsemblPlants" id="LPERR03G03530.1"/>
    </source>
</evidence>
<dbReference type="HOGENOM" id="CLU_1743153_0_0_1"/>
<dbReference type="EnsemblPlants" id="LPERR03G03530.1">
    <property type="protein sequence ID" value="LPERR03G03530.1"/>
    <property type="gene ID" value="LPERR03G03530"/>
</dbReference>
<reference evidence="1" key="3">
    <citation type="submission" date="2015-04" db="UniProtKB">
        <authorList>
            <consortium name="EnsemblPlants"/>
        </authorList>
    </citation>
    <scope>IDENTIFICATION</scope>
</reference>
<evidence type="ECO:0000313" key="2">
    <source>
        <dbReference type="Proteomes" id="UP000032180"/>
    </source>
</evidence>
<accession>A0A0D9VPL5</accession>
<name>A0A0D9VPL5_9ORYZ</name>
<organism evidence="1 2">
    <name type="scientific">Leersia perrieri</name>
    <dbReference type="NCBI Taxonomy" id="77586"/>
    <lineage>
        <taxon>Eukaryota</taxon>
        <taxon>Viridiplantae</taxon>
        <taxon>Streptophyta</taxon>
        <taxon>Embryophyta</taxon>
        <taxon>Tracheophyta</taxon>
        <taxon>Spermatophyta</taxon>
        <taxon>Magnoliopsida</taxon>
        <taxon>Liliopsida</taxon>
        <taxon>Poales</taxon>
        <taxon>Poaceae</taxon>
        <taxon>BOP clade</taxon>
        <taxon>Oryzoideae</taxon>
        <taxon>Oryzeae</taxon>
        <taxon>Oryzinae</taxon>
        <taxon>Leersia</taxon>
    </lineage>
</organism>
<protein>
    <submittedName>
        <fullName evidence="1">Uncharacterized protein</fullName>
    </submittedName>
</protein>
<dbReference type="AlphaFoldDB" id="A0A0D9VPL5"/>
<keyword evidence="2" id="KW-1185">Reference proteome</keyword>
<reference evidence="2" key="2">
    <citation type="submission" date="2013-12" db="EMBL/GenBank/DDBJ databases">
        <authorList>
            <person name="Yu Y."/>
            <person name="Lee S."/>
            <person name="de Baynast K."/>
            <person name="Wissotski M."/>
            <person name="Liu L."/>
            <person name="Talag J."/>
            <person name="Goicoechea J."/>
            <person name="Angelova A."/>
            <person name="Jetty R."/>
            <person name="Kudrna D."/>
            <person name="Golser W."/>
            <person name="Rivera L."/>
            <person name="Zhang J."/>
            <person name="Wing R."/>
        </authorList>
    </citation>
    <scope>NUCLEOTIDE SEQUENCE</scope>
</reference>
<dbReference type="Proteomes" id="UP000032180">
    <property type="component" value="Chromosome 3"/>
</dbReference>
<reference evidence="1 2" key="1">
    <citation type="submission" date="2012-08" db="EMBL/GenBank/DDBJ databases">
        <title>Oryza genome evolution.</title>
        <authorList>
            <person name="Wing R.A."/>
        </authorList>
    </citation>
    <scope>NUCLEOTIDE SEQUENCE</scope>
</reference>
<sequence>MAAPSGALGGGLRGRWRSAASCEGGGERAVASSCSIVASAAASEQRQPGSSGCIPWTAGRDGEDGFVRNDVALSCVDLAKGIAKVIRMHTLAVTTWLGSRRQPYEDIVGRHTDGTVPNSMIGNLPKELNPPPSVNMQSFRGSYVTKLRKSITSEDLK</sequence>
<dbReference type="Gramene" id="LPERR03G03530.1">
    <property type="protein sequence ID" value="LPERR03G03530.1"/>
    <property type="gene ID" value="LPERR03G03530"/>
</dbReference>